<comment type="caution">
    <text evidence="2">The sequence shown here is derived from an EMBL/GenBank/DDBJ whole genome shotgun (WGS) entry which is preliminary data.</text>
</comment>
<protein>
    <submittedName>
        <fullName evidence="2">Uncharacterized protein</fullName>
    </submittedName>
</protein>
<feature type="transmembrane region" description="Helical" evidence="1">
    <location>
        <begin position="34"/>
        <end position="58"/>
    </location>
</feature>
<keyword evidence="3" id="KW-1185">Reference proteome</keyword>
<feature type="transmembrane region" description="Helical" evidence="1">
    <location>
        <begin position="165"/>
        <end position="188"/>
    </location>
</feature>
<gene>
    <name evidence="2" type="ORF">DL89DRAFT_323803</name>
</gene>
<feature type="transmembrane region" description="Helical" evidence="1">
    <location>
        <begin position="270"/>
        <end position="293"/>
    </location>
</feature>
<keyword evidence="1" id="KW-0472">Membrane</keyword>
<feature type="transmembrane region" description="Helical" evidence="1">
    <location>
        <begin position="313"/>
        <end position="334"/>
    </location>
</feature>
<reference evidence="2 3" key="1">
    <citation type="submission" date="2016-07" db="EMBL/GenBank/DDBJ databases">
        <title>Pervasive Adenine N6-methylation of Active Genes in Fungi.</title>
        <authorList>
            <consortium name="DOE Joint Genome Institute"/>
            <person name="Mondo S.J."/>
            <person name="Dannebaum R.O."/>
            <person name="Kuo R.C."/>
            <person name="Labutti K."/>
            <person name="Haridas S."/>
            <person name="Kuo A."/>
            <person name="Salamov A."/>
            <person name="Ahrendt S.R."/>
            <person name="Lipzen A."/>
            <person name="Sullivan W."/>
            <person name="Andreopoulos W.B."/>
            <person name="Clum A."/>
            <person name="Lindquist E."/>
            <person name="Daum C."/>
            <person name="Ramamoorthy G.K."/>
            <person name="Gryganskyi A."/>
            <person name="Culley D."/>
            <person name="Magnuson J.K."/>
            <person name="James T.Y."/>
            <person name="O'Malley M.A."/>
            <person name="Stajich J.E."/>
            <person name="Spatafora J.W."/>
            <person name="Visel A."/>
            <person name="Grigoriev I.V."/>
        </authorList>
    </citation>
    <scope>NUCLEOTIDE SEQUENCE [LARGE SCALE GENOMIC DNA]</scope>
    <source>
        <strain evidence="2 3">ATCC 12442</strain>
    </source>
</reference>
<name>A0A1Y1W4D2_9FUNG</name>
<evidence type="ECO:0000256" key="1">
    <source>
        <dbReference type="SAM" id="Phobius"/>
    </source>
</evidence>
<feature type="transmembrane region" description="Helical" evidence="1">
    <location>
        <begin position="228"/>
        <end position="249"/>
    </location>
</feature>
<evidence type="ECO:0000313" key="2">
    <source>
        <dbReference type="EMBL" id="ORX68242.1"/>
    </source>
</evidence>
<proteinExistence type="predicted"/>
<feature type="transmembrane region" description="Helical" evidence="1">
    <location>
        <begin position="79"/>
        <end position="105"/>
    </location>
</feature>
<organism evidence="2 3">
    <name type="scientific">Linderina pennispora</name>
    <dbReference type="NCBI Taxonomy" id="61395"/>
    <lineage>
        <taxon>Eukaryota</taxon>
        <taxon>Fungi</taxon>
        <taxon>Fungi incertae sedis</taxon>
        <taxon>Zoopagomycota</taxon>
        <taxon>Kickxellomycotina</taxon>
        <taxon>Kickxellomycetes</taxon>
        <taxon>Kickxellales</taxon>
        <taxon>Kickxellaceae</taxon>
        <taxon>Linderina</taxon>
    </lineage>
</organism>
<dbReference type="OrthoDB" id="5552049at2759"/>
<dbReference type="GeneID" id="63808064"/>
<accession>A0A1Y1W4D2</accession>
<dbReference type="AlphaFoldDB" id="A0A1Y1W4D2"/>
<dbReference type="Proteomes" id="UP000193922">
    <property type="component" value="Unassembled WGS sequence"/>
</dbReference>
<keyword evidence="1" id="KW-0812">Transmembrane</keyword>
<sequence>MDDLLREATEASNSATPALFSQTENTGLLVLNGISILCSLFVVGFIHMYRQTISVVAATRLRGRRKSIMRPRGTQAAMYLSLPASLRLLFVASIIDVLYSCFRIYNLSIMMPGFSGDHQAHCKASMAGMTFFNLMSVFVRALLSVHLQLVILSNVQRVMAYERHFLAVAGCVSAMMAVVPVITGNYVWLDFDPTLGSGHCGYFQFKLGKKAMGWNEAVARQAVQKGLAIMWATNFAWMTLTVFYGVFVIGRREFWSMATKVVRRILQFPLMVVVCHVLEVVYGMGMLSTALKLMNDGVLSNDNPEKNHGLTKLYLAAQIMLGMEGIITLFFLPLEPPIRLMLRSEYLRRKKTVHQGIGRCRNTYRNATMRKKPVPCPVCDDDKNTAAQSLPPPPPVSLAPSVSSQVPLTEMPQVGSPTPTLRPVRRAPTIDSLQWDVVFVGGTHDLEDDVASNILALRNDGLPAQQWFVPIRANTEEPLAHARSSRTLLSEDRDA</sequence>
<feature type="transmembrane region" description="Helical" evidence="1">
    <location>
        <begin position="131"/>
        <end position="153"/>
    </location>
</feature>
<evidence type="ECO:0000313" key="3">
    <source>
        <dbReference type="Proteomes" id="UP000193922"/>
    </source>
</evidence>
<keyword evidence="1" id="KW-1133">Transmembrane helix</keyword>
<dbReference type="RefSeq" id="XP_040742056.1">
    <property type="nucleotide sequence ID" value="XM_040891416.1"/>
</dbReference>
<dbReference type="EMBL" id="MCFD01000010">
    <property type="protein sequence ID" value="ORX68242.1"/>
    <property type="molecule type" value="Genomic_DNA"/>
</dbReference>